<dbReference type="InterPro" id="IPR025660">
    <property type="entry name" value="Pept_his_AS"/>
</dbReference>
<feature type="chain" id="PRO_5020921993" description="CBM20 domain-containing protein" evidence="1">
    <location>
        <begin position="28"/>
        <end position="422"/>
    </location>
</feature>
<dbReference type="SUPFAM" id="SSF49452">
    <property type="entry name" value="Starch-binding domain-like"/>
    <property type="match status" value="1"/>
</dbReference>
<dbReference type="AlphaFoldDB" id="A0A4Q7DGM9"/>
<dbReference type="InterPro" id="IPR000668">
    <property type="entry name" value="Peptidase_C1A_C"/>
</dbReference>
<reference evidence="3 4" key="1">
    <citation type="submission" date="2018-10" db="EMBL/GenBank/DDBJ databases">
        <title>An updated phylogeny of the Alphaproteobacteria reveals that the parasitic Rickettsiales and Holosporales have independent origins.</title>
        <authorList>
            <person name="Munoz-Gomez S.A."/>
            <person name="Hess S."/>
            <person name="Burger G."/>
            <person name="Lang B.F."/>
            <person name="Susko E."/>
            <person name="Slamovits C.H."/>
            <person name="Roger A.J."/>
        </authorList>
    </citation>
    <scope>NUCLEOTIDE SEQUENCE [LARGE SCALE GENOMIC DNA]</scope>
    <source>
        <strain evidence="3">HOLO01</strain>
    </source>
</reference>
<dbReference type="Pfam" id="PF00112">
    <property type="entry name" value="Peptidase_C1"/>
    <property type="match status" value="1"/>
</dbReference>
<proteinExistence type="predicted"/>
<dbReference type="RefSeq" id="WP_130153801.1">
    <property type="nucleotide sequence ID" value="NZ_SCFB01000005.1"/>
</dbReference>
<evidence type="ECO:0000313" key="4">
    <source>
        <dbReference type="Proteomes" id="UP000293550"/>
    </source>
</evidence>
<comment type="caution">
    <text evidence="3">The sequence shown here is derived from an EMBL/GenBank/DDBJ whole genome shotgun (WGS) entry which is preliminary data.</text>
</comment>
<dbReference type="GO" id="GO:0016020">
    <property type="term" value="C:membrane"/>
    <property type="evidence" value="ECO:0007669"/>
    <property type="project" value="TreeGrafter"/>
</dbReference>
<dbReference type="SMART" id="SM00645">
    <property type="entry name" value="Pept_C1"/>
    <property type="match status" value="1"/>
</dbReference>
<dbReference type="GO" id="GO:0006508">
    <property type="term" value="P:proteolysis"/>
    <property type="evidence" value="ECO:0007669"/>
    <property type="project" value="InterPro"/>
</dbReference>
<dbReference type="InterPro" id="IPR038765">
    <property type="entry name" value="Papain-like_cys_pep_sf"/>
</dbReference>
<evidence type="ECO:0000256" key="1">
    <source>
        <dbReference type="SAM" id="SignalP"/>
    </source>
</evidence>
<keyword evidence="1" id="KW-0732">Signal</keyword>
<dbReference type="SUPFAM" id="SSF54001">
    <property type="entry name" value="Cysteine proteinases"/>
    <property type="match status" value="1"/>
</dbReference>
<dbReference type="InterPro" id="IPR013783">
    <property type="entry name" value="Ig-like_fold"/>
</dbReference>
<dbReference type="PANTHER" id="PTHR15048">
    <property type="entry name" value="STARCH-BINDING DOMAIN-CONTAINING PROTEIN 1"/>
    <property type="match status" value="1"/>
</dbReference>
<evidence type="ECO:0000259" key="2">
    <source>
        <dbReference type="PROSITE" id="PS51166"/>
    </source>
</evidence>
<dbReference type="SMART" id="SM01065">
    <property type="entry name" value="CBM_2"/>
    <property type="match status" value="1"/>
</dbReference>
<organism evidence="3 4">
    <name type="scientific">Candidatus Finniella inopinata</name>
    <dbReference type="NCBI Taxonomy" id="1696036"/>
    <lineage>
        <taxon>Bacteria</taxon>
        <taxon>Pseudomonadati</taxon>
        <taxon>Pseudomonadota</taxon>
        <taxon>Alphaproteobacteria</taxon>
        <taxon>Holosporales</taxon>
        <taxon>Candidatus Paracaedibacteraceae</taxon>
        <taxon>Candidatus Finniella</taxon>
    </lineage>
</organism>
<accession>A0A4Q7DGM9</accession>
<dbReference type="OrthoDB" id="1491023at2"/>
<dbReference type="GO" id="GO:0008234">
    <property type="term" value="F:cysteine-type peptidase activity"/>
    <property type="evidence" value="ECO:0007669"/>
    <property type="project" value="InterPro"/>
</dbReference>
<dbReference type="InterPro" id="IPR013784">
    <property type="entry name" value="Carb-bd-like_fold"/>
</dbReference>
<dbReference type="EMBL" id="SCFB01000005">
    <property type="protein sequence ID" value="RZI46041.1"/>
    <property type="molecule type" value="Genomic_DNA"/>
</dbReference>
<feature type="signal peptide" evidence="1">
    <location>
        <begin position="1"/>
        <end position="27"/>
    </location>
</feature>
<name>A0A4Q7DGM9_9PROT</name>
<feature type="domain" description="CBM20" evidence="2">
    <location>
        <begin position="320"/>
        <end position="422"/>
    </location>
</feature>
<dbReference type="CDD" id="cd02619">
    <property type="entry name" value="Peptidase_C1"/>
    <property type="match status" value="1"/>
</dbReference>
<protein>
    <recommendedName>
        <fullName evidence="2">CBM20 domain-containing protein</fullName>
    </recommendedName>
</protein>
<dbReference type="Proteomes" id="UP000293550">
    <property type="component" value="Unassembled WGS sequence"/>
</dbReference>
<dbReference type="PROSITE" id="PS51166">
    <property type="entry name" value="CBM20"/>
    <property type="match status" value="1"/>
</dbReference>
<dbReference type="PROSITE" id="PS00639">
    <property type="entry name" value="THIOL_PROTEASE_HIS"/>
    <property type="match status" value="1"/>
</dbReference>
<dbReference type="GO" id="GO:2001070">
    <property type="term" value="F:starch binding"/>
    <property type="evidence" value="ECO:0007669"/>
    <property type="project" value="InterPro"/>
</dbReference>
<keyword evidence="4" id="KW-1185">Reference proteome</keyword>
<dbReference type="PANTHER" id="PTHR15048:SF0">
    <property type="entry name" value="STARCH-BINDING DOMAIN-CONTAINING PROTEIN 1"/>
    <property type="match status" value="1"/>
</dbReference>
<dbReference type="Gene3D" id="3.90.70.10">
    <property type="entry name" value="Cysteine proteinases"/>
    <property type="match status" value="1"/>
</dbReference>
<dbReference type="InterPro" id="IPR002044">
    <property type="entry name" value="CBM20"/>
</dbReference>
<sequence>MAFSFNKYFIKTAVFVLSLLSSSGGFSATEDGQALKNPTSQIRYKCNLRRDGVPPQVLEKLLQHPAAKRGKATAEALKRTSAPLPPSYDMRTAIGGVDKAAEIFPVYDQAGLGSCTANASAGALQYLSILQGVRPNAPSRLFIYYNERARILGWDPTQDTGAFVSTSVLAIAEYGACYETSWPYSDVSYGPSPLFFSQQPNDPCYSAGLSNVALAYGPVPQDLDTIKQYLSRNVPVLIGLLVYNSFWSSLWNGGVVPIPDPANESLNGGHELMLVGYDDVSRRFTARNSWGTWNGNKGYYSMPYDYVASPYLCFDFWFISSSGANINVNFSVTANTVWGQNIYLVGDIPELGNWDINQALRLTCPNYPNWTGSRTIAASKPIINYKYIKKDAKGKVIWMSGDNLSFSPTTSPQNLTPDEWKN</sequence>
<gene>
    <name evidence="3" type="ORF">EQU50_03665</name>
</gene>
<dbReference type="Pfam" id="PF00686">
    <property type="entry name" value="CBM_20"/>
    <property type="match status" value="1"/>
</dbReference>
<evidence type="ECO:0000313" key="3">
    <source>
        <dbReference type="EMBL" id="RZI46041.1"/>
    </source>
</evidence>
<dbReference type="Gene3D" id="2.60.40.10">
    <property type="entry name" value="Immunoglobulins"/>
    <property type="match status" value="1"/>
</dbReference>